<dbReference type="KEGG" id="mgg:MPLG2_0216"/>
<evidence type="ECO:0000313" key="1">
    <source>
        <dbReference type="EMBL" id="SPD85252.1"/>
    </source>
</evidence>
<reference evidence="1 2" key="1">
    <citation type="submission" date="2018-02" db="EMBL/GenBank/DDBJ databases">
        <authorList>
            <person name="Cohen D.B."/>
            <person name="Kent A.D."/>
        </authorList>
    </citation>
    <scope>NUCLEOTIDE SEQUENCE [LARGE SCALE GENOMIC DNA]</scope>
    <source>
        <strain evidence="1">1</strain>
    </source>
</reference>
<protein>
    <submittedName>
        <fullName evidence="1">Uncharacterized protein</fullName>
    </submittedName>
</protein>
<evidence type="ECO:0000313" key="2">
    <source>
        <dbReference type="Proteomes" id="UP000238164"/>
    </source>
</evidence>
<accession>A0A2N9JAS1</accession>
<dbReference type="AlphaFoldDB" id="A0A2N9JAS1"/>
<dbReference type="RefSeq" id="WP_158680761.1">
    <property type="nucleotide sequence ID" value="NZ_BAAAGO010000012.1"/>
</dbReference>
<name>A0A2N9JAS1_9ACTN</name>
<organism evidence="1 2">
    <name type="scientific">Micropruina glycogenica</name>
    <dbReference type="NCBI Taxonomy" id="75385"/>
    <lineage>
        <taxon>Bacteria</taxon>
        <taxon>Bacillati</taxon>
        <taxon>Actinomycetota</taxon>
        <taxon>Actinomycetes</taxon>
        <taxon>Propionibacteriales</taxon>
        <taxon>Nocardioidaceae</taxon>
        <taxon>Micropruina</taxon>
    </lineage>
</organism>
<proteinExistence type="predicted"/>
<dbReference type="OrthoDB" id="3688655at2"/>
<gene>
    <name evidence="1" type="ORF">MPLG2_0216</name>
</gene>
<sequence>MAGRKPTPAVSAFLQPIRRALRCLTETPLSVSAMHHYELDKPYSWSLNDAMGVSLRGLERRDGMLYGYMAWKLIKDPGPLGPFRVTTLGYDYSMTLGNRELWAMHWHPEGRSNFREPHLHLKPMANAEGRPEHLPTPRMMFETAVRWAIEFGAEPIMPTWDDILSDTEQGHVRHRTWSQRIRDLIPS</sequence>
<keyword evidence="2" id="KW-1185">Reference proteome</keyword>
<dbReference type="Proteomes" id="UP000238164">
    <property type="component" value="Chromosome 1"/>
</dbReference>
<dbReference type="EMBL" id="LT985188">
    <property type="protein sequence ID" value="SPD85252.1"/>
    <property type="molecule type" value="Genomic_DNA"/>
</dbReference>